<accession>A0A162JWV1</accession>
<comment type="caution">
    <text evidence="2">The sequence shown here is derived from an EMBL/GenBank/DDBJ whole genome shotgun (WGS) entry which is preliminary data.</text>
</comment>
<name>A0A162JWV1_CORDF</name>
<evidence type="ECO:0000313" key="2">
    <source>
        <dbReference type="EMBL" id="OAA74792.1"/>
    </source>
</evidence>
<protein>
    <submittedName>
        <fullName evidence="2">Uncharacterized protein</fullName>
    </submittedName>
</protein>
<organism evidence="2 3">
    <name type="scientific">Akanthomyces lecanii RCEF 1005</name>
    <dbReference type="NCBI Taxonomy" id="1081108"/>
    <lineage>
        <taxon>Eukaryota</taxon>
        <taxon>Fungi</taxon>
        <taxon>Dikarya</taxon>
        <taxon>Ascomycota</taxon>
        <taxon>Pezizomycotina</taxon>
        <taxon>Sordariomycetes</taxon>
        <taxon>Hypocreomycetidae</taxon>
        <taxon>Hypocreales</taxon>
        <taxon>Cordycipitaceae</taxon>
        <taxon>Akanthomyces</taxon>
        <taxon>Cordyceps confragosa</taxon>
    </lineage>
</organism>
<feature type="region of interest" description="Disordered" evidence="1">
    <location>
        <begin position="148"/>
        <end position="173"/>
    </location>
</feature>
<keyword evidence="3" id="KW-1185">Reference proteome</keyword>
<reference evidence="2 3" key="1">
    <citation type="journal article" date="2016" name="Genome Biol. Evol.">
        <title>Divergent and convergent evolution of fungal pathogenicity.</title>
        <authorList>
            <person name="Shang Y."/>
            <person name="Xiao G."/>
            <person name="Zheng P."/>
            <person name="Cen K."/>
            <person name="Zhan S."/>
            <person name="Wang C."/>
        </authorList>
    </citation>
    <scope>NUCLEOTIDE SEQUENCE [LARGE SCALE GENOMIC DNA]</scope>
    <source>
        <strain evidence="2 3">RCEF 1005</strain>
    </source>
</reference>
<proteinExistence type="predicted"/>
<feature type="compositionally biased region" description="Basic and acidic residues" evidence="1">
    <location>
        <begin position="149"/>
        <end position="158"/>
    </location>
</feature>
<evidence type="ECO:0000313" key="3">
    <source>
        <dbReference type="Proteomes" id="UP000076881"/>
    </source>
</evidence>
<gene>
    <name evidence="2" type="ORF">LEL_08373</name>
</gene>
<sequence length="173" mass="18712">MKTPLPILGHTILIQEKLGSALAAMETTRSQGRSVSRGGEEQNFDHGKINALNQLPSLHVRVVDLVTGVFSWNLATLRARRKTAARGQTYNFGPLDQLLDAVSAYLSTDNNDGLESSADLGPLAANGRPPAYDTIWKPQAFDEMAFTADRGKDGDRECSSLVRGGGKAQEESR</sequence>
<evidence type="ECO:0000256" key="1">
    <source>
        <dbReference type="SAM" id="MobiDB-lite"/>
    </source>
</evidence>
<dbReference type="AlphaFoldDB" id="A0A162JWV1"/>
<dbReference type="Proteomes" id="UP000076881">
    <property type="component" value="Unassembled WGS sequence"/>
</dbReference>
<dbReference type="EMBL" id="AZHF01000006">
    <property type="protein sequence ID" value="OAA74792.1"/>
    <property type="molecule type" value="Genomic_DNA"/>
</dbReference>